<feature type="compositionally biased region" description="Acidic residues" evidence="1">
    <location>
        <begin position="611"/>
        <end position="622"/>
    </location>
</feature>
<dbReference type="InterPro" id="IPR036388">
    <property type="entry name" value="WH-like_DNA-bd_sf"/>
</dbReference>
<dbReference type="Gene3D" id="3.60.15.10">
    <property type="entry name" value="Ribonuclease Z/Hydroxyacylglutathione hydrolase-like"/>
    <property type="match status" value="1"/>
</dbReference>
<dbReference type="AlphaFoldDB" id="A0A1Q9EG62"/>
<feature type="compositionally biased region" description="Basic and acidic residues" evidence="1">
    <location>
        <begin position="42"/>
        <end position="52"/>
    </location>
</feature>
<organism evidence="2 3">
    <name type="scientific">Symbiodinium microadriaticum</name>
    <name type="common">Dinoflagellate</name>
    <name type="synonym">Zooxanthella microadriatica</name>
    <dbReference type="NCBI Taxonomy" id="2951"/>
    <lineage>
        <taxon>Eukaryota</taxon>
        <taxon>Sar</taxon>
        <taxon>Alveolata</taxon>
        <taxon>Dinophyceae</taxon>
        <taxon>Suessiales</taxon>
        <taxon>Symbiodiniaceae</taxon>
        <taxon>Symbiodinium</taxon>
    </lineage>
</organism>
<dbReference type="OrthoDB" id="17458at2759"/>
<dbReference type="PANTHER" id="PTHR23131">
    <property type="entry name" value="ENDORIBONUCLEASE LACTB2"/>
    <property type="match status" value="1"/>
</dbReference>
<feature type="region of interest" description="Disordered" evidence="1">
    <location>
        <begin position="611"/>
        <end position="673"/>
    </location>
</feature>
<accession>A0A1Q9EG62</accession>
<dbReference type="Proteomes" id="UP000186817">
    <property type="component" value="Unassembled WGS sequence"/>
</dbReference>
<evidence type="ECO:0000256" key="1">
    <source>
        <dbReference type="SAM" id="MobiDB-lite"/>
    </source>
</evidence>
<comment type="caution">
    <text evidence="2">The sequence shown here is derived from an EMBL/GenBank/DDBJ whole genome shotgun (WGS) entry which is preliminary data.</text>
</comment>
<reference evidence="2 3" key="1">
    <citation type="submission" date="2016-02" db="EMBL/GenBank/DDBJ databases">
        <title>Genome analysis of coral dinoflagellate symbionts highlights evolutionary adaptations to a symbiotic lifestyle.</title>
        <authorList>
            <person name="Aranda M."/>
            <person name="Li Y."/>
            <person name="Liew Y.J."/>
            <person name="Baumgarten S."/>
            <person name="Simakov O."/>
            <person name="Wilson M."/>
            <person name="Piel J."/>
            <person name="Ashoor H."/>
            <person name="Bougouffa S."/>
            <person name="Bajic V.B."/>
            <person name="Ryu T."/>
            <person name="Ravasi T."/>
            <person name="Bayer T."/>
            <person name="Micklem G."/>
            <person name="Kim H."/>
            <person name="Bhak J."/>
            <person name="Lajeunesse T.C."/>
            <person name="Voolstra C.R."/>
        </authorList>
    </citation>
    <scope>NUCLEOTIDE SEQUENCE [LARGE SCALE GENOMIC DNA]</scope>
    <source>
        <strain evidence="2 3">CCMP2467</strain>
    </source>
</reference>
<keyword evidence="3" id="KW-1185">Reference proteome</keyword>
<dbReference type="SUPFAM" id="SSF56281">
    <property type="entry name" value="Metallo-hydrolase/oxidoreductase"/>
    <property type="match status" value="1"/>
</dbReference>
<feature type="region of interest" description="Disordered" evidence="1">
    <location>
        <begin position="36"/>
        <end position="59"/>
    </location>
</feature>
<name>A0A1Q9EG62_SYMMI</name>
<dbReference type="PANTHER" id="PTHR23131:SF0">
    <property type="entry name" value="ENDORIBONUCLEASE LACTB2"/>
    <property type="match status" value="1"/>
</dbReference>
<dbReference type="Gene3D" id="1.10.10.10">
    <property type="entry name" value="Winged helix-like DNA-binding domain superfamily/Winged helix DNA-binding domain"/>
    <property type="match status" value="1"/>
</dbReference>
<evidence type="ECO:0000313" key="2">
    <source>
        <dbReference type="EMBL" id="OLQ06423.1"/>
    </source>
</evidence>
<dbReference type="EMBL" id="LSRX01000160">
    <property type="protein sequence ID" value="OLQ06423.1"/>
    <property type="molecule type" value="Genomic_DNA"/>
</dbReference>
<proteinExistence type="predicted"/>
<sequence>MTMHHEHGSNKHRNPLLVIKATDLASKGLPTRLPEKGIVQSETRRNSRETPFAREVSLSGNPSSIASAALGPVDASESVPCRRVRYEEVLPGMKPGSSSVARKRRGSRYWVGKMSLDFRKWCQHFGEYTYTPVGEVLDEAFGIPLTYANVQSKFGFCVVYRCQRRAPPEELCFSDEELKLSDRERVLAARAGPASYFEVLNNGGDVDEGIAQKQRHAGKQQLQPLPKVAALSPRVTTVLGMNPAPYSLQGLPQVLRSFPTAPVWRCHPAAGLPFGRLGTAEDAVNPAAVLDSCGSAGTRFLRDGDVVATEGATLRAVHTATPNWVFSSVEDLLSVDGMEEMISSMVDEANGETLLSWLVKYEFLVLLEERALFTGDVILGVGTVIIDNFEEYAASLQRLNELAPDRIYPGHGPMLEGAAARERPGDYLRHRCDRLEAARALLNSRPGAWTTDQLLRGVYCAALPTDAFLHHAARRNLEASLAQLQATGAAVQLGAASWSQPPKEDPQKHISLQQLLRLARPKWGAKDLQAAAAKLDAVGLGSVKAFATELREGDVNMKLRAGGFRTFAPETLKALVEAAAEDDQGDPMHGHTNSAGSAIVRRIRAVMLNLEPEEDDEEEVPVEDSKSAAATASTPPLREDASAGTKEGKPVSVWHNKSARRSPPNDGDLSRGTAWDHELCTAGEPVLIPAKSAFAAESVDGEELVEAVFTFKDGMGATVRSGIRELTGPQREKVREAIASAPWRLEPEAKTRPGQRPTLNKRSQLFSRAVNYLKGHRPAVPESKVRRKGLAKQYKAAPRFRQRVGIRQKMLALGSPRRGE</sequence>
<feature type="compositionally biased region" description="Low complexity" evidence="1">
    <location>
        <begin position="627"/>
        <end position="636"/>
    </location>
</feature>
<evidence type="ECO:0000313" key="3">
    <source>
        <dbReference type="Proteomes" id="UP000186817"/>
    </source>
</evidence>
<dbReference type="InterPro" id="IPR036866">
    <property type="entry name" value="RibonucZ/Hydroxyglut_hydro"/>
</dbReference>
<dbReference type="InterPro" id="IPR050662">
    <property type="entry name" value="Sec-metab_biosynth-thioest"/>
</dbReference>
<protein>
    <submittedName>
        <fullName evidence="2">Beta-lactamase-like protein 2</fullName>
    </submittedName>
</protein>
<feature type="compositionally biased region" description="Basic and acidic residues" evidence="1">
    <location>
        <begin position="637"/>
        <end position="649"/>
    </location>
</feature>
<gene>
    <name evidence="2" type="primary">lactb2</name>
    <name evidence="2" type="ORF">AK812_SmicGene10296</name>
</gene>